<accession>A0A0A9FLW8</accession>
<evidence type="ECO:0000313" key="1">
    <source>
        <dbReference type="EMBL" id="JAE11091.1"/>
    </source>
</evidence>
<dbReference type="EMBL" id="GBRH01186805">
    <property type="protein sequence ID" value="JAE11091.1"/>
    <property type="molecule type" value="Transcribed_RNA"/>
</dbReference>
<reference evidence="1" key="1">
    <citation type="submission" date="2014-09" db="EMBL/GenBank/DDBJ databases">
        <authorList>
            <person name="Magalhaes I.L.F."/>
            <person name="Oliveira U."/>
            <person name="Santos F.R."/>
            <person name="Vidigal T.H.D.A."/>
            <person name="Brescovit A.D."/>
            <person name="Santos A.J."/>
        </authorList>
    </citation>
    <scope>NUCLEOTIDE SEQUENCE</scope>
    <source>
        <tissue evidence="1">Shoot tissue taken approximately 20 cm above the soil surface</tissue>
    </source>
</reference>
<proteinExistence type="predicted"/>
<organism evidence="1">
    <name type="scientific">Arundo donax</name>
    <name type="common">Giant reed</name>
    <name type="synonym">Donax arundinaceus</name>
    <dbReference type="NCBI Taxonomy" id="35708"/>
    <lineage>
        <taxon>Eukaryota</taxon>
        <taxon>Viridiplantae</taxon>
        <taxon>Streptophyta</taxon>
        <taxon>Embryophyta</taxon>
        <taxon>Tracheophyta</taxon>
        <taxon>Spermatophyta</taxon>
        <taxon>Magnoliopsida</taxon>
        <taxon>Liliopsida</taxon>
        <taxon>Poales</taxon>
        <taxon>Poaceae</taxon>
        <taxon>PACMAD clade</taxon>
        <taxon>Arundinoideae</taxon>
        <taxon>Arundineae</taxon>
        <taxon>Arundo</taxon>
    </lineage>
</organism>
<sequence length="22" mass="2589">MCFLETQHVKILPVSQLKCRKS</sequence>
<protein>
    <submittedName>
        <fullName evidence="1">Cl12984_1a</fullName>
    </submittedName>
</protein>
<dbReference type="AlphaFoldDB" id="A0A0A9FLW8"/>
<name>A0A0A9FLW8_ARUDO</name>
<reference evidence="1" key="2">
    <citation type="journal article" date="2015" name="Data Brief">
        <title>Shoot transcriptome of the giant reed, Arundo donax.</title>
        <authorList>
            <person name="Barrero R.A."/>
            <person name="Guerrero F.D."/>
            <person name="Moolhuijzen P."/>
            <person name="Goolsby J.A."/>
            <person name="Tidwell J."/>
            <person name="Bellgard S.E."/>
            <person name="Bellgard M.I."/>
        </authorList>
    </citation>
    <scope>NUCLEOTIDE SEQUENCE</scope>
    <source>
        <tissue evidence="1">Shoot tissue taken approximately 20 cm above the soil surface</tissue>
    </source>
</reference>